<gene>
    <name evidence="1" type="primary">htrA_3</name>
    <name evidence="1" type="ORF">Pla108_23290</name>
</gene>
<dbReference type="Gene3D" id="2.40.10.10">
    <property type="entry name" value="Trypsin-like serine proteases"/>
    <property type="match status" value="2"/>
</dbReference>
<sequence>MQVIRVDSCDSWAHFFSENGGNTRWRLPLSLTEANHAAPTPAAQPKLVRISPMSTLNRSLRPLLLRPQLLAAAGLACLSLTGTARADADNYRKALDSTTWVLSKNSEGTSSGTGVLVDAEKRLMITNAHVVGDSRSAVIFFRDLKGDKPVVEKKHYLENVKKLGVRGRVVAVDRKRDLALVELEKVPAYAKAIELAADSTGPGESIDSIGNPGASDALWVYTSGKVRSVYTKQFRTGAGEHEFRVVETQSPLNTGDSGGPVVGQDGKLVGIVQAISKKGSLISYCVDITEVKEFLASDWKPAPLPIADVLSKTDLKHEKHTSGHYKVAISTEKDGDQDVFVTKDTEYYGRADVRKVWSLAATVESKDLTAESMQKLLEQSARTKLGAWSIESDGQGKFLLIYVTKVDATSTPASLASVLEYTGKITAAMKKELEPKKTAQAASDTLESWLAD</sequence>
<comment type="caution">
    <text evidence="1">The sequence shown here is derived from an EMBL/GenBank/DDBJ whole genome shotgun (WGS) entry which is preliminary data.</text>
</comment>
<dbReference type="SUPFAM" id="SSF50494">
    <property type="entry name" value="Trypsin-like serine proteases"/>
    <property type="match status" value="1"/>
</dbReference>
<proteinExistence type="predicted"/>
<dbReference type="EC" id="3.4.21.107" evidence="1"/>
<keyword evidence="1" id="KW-0378">Hydrolase</keyword>
<reference evidence="1 2" key="1">
    <citation type="submission" date="2019-02" db="EMBL/GenBank/DDBJ databases">
        <title>Deep-cultivation of Planctomycetes and their phenomic and genomic characterization uncovers novel biology.</title>
        <authorList>
            <person name="Wiegand S."/>
            <person name="Jogler M."/>
            <person name="Boedeker C."/>
            <person name="Pinto D."/>
            <person name="Vollmers J."/>
            <person name="Rivas-Marin E."/>
            <person name="Kohn T."/>
            <person name="Peeters S.H."/>
            <person name="Heuer A."/>
            <person name="Rast P."/>
            <person name="Oberbeckmann S."/>
            <person name="Bunk B."/>
            <person name="Jeske O."/>
            <person name="Meyerdierks A."/>
            <person name="Storesund J.E."/>
            <person name="Kallscheuer N."/>
            <person name="Luecker S."/>
            <person name="Lage O.M."/>
            <person name="Pohl T."/>
            <person name="Merkel B.J."/>
            <person name="Hornburger P."/>
            <person name="Mueller R.-W."/>
            <person name="Bruemmer F."/>
            <person name="Labrenz M."/>
            <person name="Spormann A.M."/>
            <person name="Op Den Camp H."/>
            <person name="Overmann J."/>
            <person name="Amann R."/>
            <person name="Jetten M.S.M."/>
            <person name="Mascher T."/>
            <person name="Medema M.H."/>
            <person name="Devos D.P."/>
            <person name="Kaster A.-K."/>
            <person name="Ovreas L."/>
            <person name="Rohde M."/>
            <person name="Galperin M.Y."/>
            <person name="Jogler C."/>
        </authorList>
    </citation>
    <scope>NUCLEOTIDE SEQUENCE [LARGE SCALE GENOMIC DNA]</scope>
    <source>
        <strain evidence="1 2">Pla108</strain>
    </source>
</reference>
<dbReference type="InterPro" id="IPR009003">
    <property type="entry name" value="Peptidase_S1_PA"/>
</dbReference>
<protein>
    <submittedName>
        <fullName evidence="1">Serine protease Do-like HtrA</fullName>
        <ecNumber evidence="1">3.4.21.107</ecNumber>
    </submittedName>
</protein>
<dbReference type="Proteomes" id="UP000317421">
    <property type="component" value="Unassembled WGS sequence"/>
</dbReference>
<accession>A0A5C6ADP7</accession>
<dbReference type="GO" id="GO:0006508">
    <property type="term" value="P:proteolysis"/>
    <property type="evidence" value="ECO:0007669"/>
    <property type="project" value="UniProtKB-KW"/>
</dbReference>
<name>A0A5C6ADP7_9BACT</name>
<keyword evidence="2" id="KW-1185">Reference proteome</keyword>
<dbReference type="AlphaFoldDB" id="A0A5C6ADP7"/>
<evidence type="ECO:0000313" key="1">
    <source>
        <dbReference type="EMBL" id="TWT98172.1"/>
    </source>
</evidence>
<dbReference type="EMBL" id="SJPR01000002">
    <property type="protein sequence ID" value="TWT98172.1"/>
    <property type="molecule type" value="Genomic_DNA"/>
</dbReference>
<dbReference type="GO" id="GO:0008233">
    <property type="term" value="F:peptidase activity"/>
    <property type="evidence" value="ECO:0007669"/>
    <property type="project" value="UniProtKB-KW"/>
</dbReference>
<keyword evidence="1" id="KW-0645">Protease</keyword>
<organism evidence="1 2">
    <name type="scientific">Botrimarina colliarenosi</name>
    <dbReference type="NCBI Taxonomy" id="2528001"/>
    <lineage>
        <taxon>Bacteria</taxon>
        <taxon>Pseudomonadati</taxon>
        <taxon>Planctomycetota</taxon>
        <taxon>Planctomycetia</taxon>
        <taxon>Pirellulales</taxon>
        <taxon>Lacipirellulaceae</taxon>
        <taxon>Botrimarina</taxon>
    </lineage>
</organism>
<dbReference type="Pfam" id="PF13365">
    <property type="entry name" value="Trypsin_2"/>
    <property type="match status" value="1"/>
</dbReference>
<dbReference type="PANTHER" id="PTHR43019">
    <property type="entry name" value="SERINE ENDOPROTEASE DEGS"/>
    <property type="match status" value="1"/>
</dbReference>
<dbReference type="InterPro" id="IPR043504">
    <property type="entry name" value="Peptidase_S1_PA_chymotrypsin"/>
</dbReference>
<evidence type="ECO:0000313" key="2">
    <source>
        <dbReference type="Proteomes" id="UP000317421"/>
    </source>
</evidence>
<dbReference type="PANTHER" id="PTHR43019:SF62">
    <property type="entry name" value="SERINE ENDOPROTEASE DEGS"/>
    <property type="match status" value="1"/>
</dbReference>